<evidence type="ECO:0000256" key="2">
    <source>
        <dbReference type="ARBA" id="ARBA00007129"/>
    </source>
</evidence>
<evidence type="ECO:0000256" key="1">
    <source>
        <dbReference type="ARBA" id="ARBA00004496"/>
    </source>
</evidence>
<dbReference type="PROSITE" id="PS01200">
    <property type="entry name" value="TUB_1"/>
    <property type="match status" value="1"/>
</dbReference>
<reference evidence="6" key="4">
    <citation type="submission" date="2025-09" db="UniProtKB">
        <authorList>
            <consortium name="Ensembl"/>
        </authorList>
    </citation>
    <scope>IDENTIFICATION</scope>
</reference>
<dbReference type="AlphaFoldDB" id="A0A4X1SZA9"/>
<evidence type="ECO:0000313" key="7">
    <source>
        <dbReference type="Proteomes" id="UP000008227"/>
    </source>
</evidence>
<protein>
    <recommendedName>
        <fullName evidence="4">Tubby-like protein</fullName>
    </recommendedName>
</protein>
<proteinExistence type="inferred from homology"/>
<comment type="similarity">
    <text evidence="2 4">Belongs to the TUB family.</text>
</comment>
<evidence type="ECO:0000256" key="4">
    <source>
        <dbReference type="RuleBase" id="RU361125"/>
    </source>
</evidence>
<feature type="compositionally biased region" description="Basic and acidic residues" evidence="5">
    <location>
        <begin position="76"/>
        <end position="98"/>
    </location>
</feature>
<gene>
    <name evidence="6" type="primary">TULP1</name>
</gene>
<dbReference type="Gene3D" id="3.20.90.10">
    <property type="entry name" value="Tubby Protein, Chain A"/>
    <property type="match status" value="1"/>
</dbReference>
<evidence type="ECO:0000256" key="3">
    <source>
        <dbReference type="ARBA" id="ARBA00022490"/>
    </source>
</evidence>
<sequence>MPLQDDTLREVWASDSGPEEEGRSPEVQQHTKPRQKLRKKKTEAPESPGPTGSKPRRSGGDEEEEEDLEEEEEEEKKEKLHLPSKKPPKEKASTDIKEKKAKAQGSKGDLESPVPPLKPLRIKKKDVPAGEGTKMRKTRKKGAGEADKDHAVSPTRATRKTPAAMFLVGGAGPAEKPRKKKGLAKGSEEERKEEEDEEEEAAAVMTKNSNQKGKAKGKGKKKAKEERAPSPPVEVDDPQEFVLRPAPQGRTVRCRLTRDKKGMDRGLYPSYFLHLDTEKKVFLLAGRKRKRSKTANYLISSDPTNLSRAGETFIGKLRSNLLGNRFTVFDNGKNPHRGGSVDVGSLRQELAAVIYETNVLGFRGPRRMTVIIPGMNSDNERVPIRPRNASDGLLVRWQNKTLESLIELHNKPPIWNEDTGSYTLNFQGRVTQASVKNFQIVHADDPDYIVLQFGRVAEDAFTLDYRYPLCALQAFAIALSSFDGKLACE</sequence>
<dbReference type="PANTHER" id="PTHR16517:SF12">
    <property type="entry name" value="TUBBY-RELATED PROTEIN 1"/>
    <property type="match status" value="1"/>
</dbReference>
<name>A0A4X1SZA9_PIG</name>
<dbReference type="GO" id="GO:0005737">
    <property type="term" value="C:cytoplasm"/>
    <property type="evidence" value="ECO:0007669"/>
    <property type="project" value="UniProtKB-SubCell"/>
</dbReference>
<dbReference type="InterPro" id="IPR025659">
    <property type="entry name" value="Tubby-like_C"/>
</dbReference>
<evidence type="ECO:0000313" key="6">
    <source>
        <dbReference type="Ensembl" id="ENSSSCP00000066772.1"/>
    </source>
</evidence>
<feature type="compositionally biased region" description="Acidic residues" evidence="5">
    <location>
        <begin position="61"/>
        <end position="75"/>
    </location>
</feature>
<dbReference type="Proteomes" id="UP000008227">
    <property type="component" value="Chromosome 7"/>
</dbReference>
<comment type="subcellular location">
    <subcellularLocation>
        <location evidence="1">Cytoplasm</location>
    </subcellularLocation>
</comment>
<accession>A0A4X1SZA9</accession>
<feature type="compositionally biased region" description="Basic and acidic residues" evidence="5">
    <location>
        <begin position="142"/>
        <end position="151"/>
    </location>
</feature>
<dbReference type="PRINTS" id="PR01573">
    <property type="entry name" value="SUPERTUBBY"/>
</dbReference>
<reference evidence="6" key="2">
    <citation type="journal article" date="2020" name="Gigascience">
        <title>An improved pig reference genome sequence to enable pig genetics and genomics research.</title>
        <authorList>
            <person name="Warr A."/>
            <person name="Affara N."/>
            <person name="Aken B."/>
            <person name="Beiki H."/>
            <person name="Bickhart D.M."/>
            <person name="Billis K."/>
            <person name="Chow W."/>
            <person name="Eory L."/>
            <person name="Finlayson H.A."/>
            <person name="Flicek P."/>
            <person name="Giron C.G."/>
            <person name="Griffin D.K."/>
            <person name="Hall R."/>
            <person name="Hannum G."/>
            <person name="Hourlier T."/>
            <person name="Howe K."/>
            <person name="Hume D.A."/>
            <person name="Izuogu O."/>
            <person name="Kim K."/>
            <person name="Koren S."/>
            <person name="Liu H."/>
            <person name="Manchanda N."/>
            <person name="Martin F.J."/>
            <person name="Nonneman D.J."/>
            <person name="O'Connor R.E."/>
            <person name="Phillippy A.M."/>
            <person name="Rohrer G.A."/>
            <person name="Rosen B.D."/>
            <person name="Rund L.A."/>
            <person name="Sargent C.A."/>
            <person name="Schook L.B."/>
            <person name="Schroeder S.G."/>
            <person name="Schwartz A.S."/>
            <person name="Skinner B.M."/>
            <person name="Talbot R."/>
            <person name="Tseng E."/>
            <person name="Tuggle C.K."/>
            <person name="Watson M."/>
            <person name="Smith T.P.L."/>
            <person name="Archibald A.L."/>
        </authorList>
    </citation>
    <scope>NUCLEOTIDE SEQUENCE [LARGE SCALE GENOMIC DNA]</scope>
    <source>
        <strain evidence="6">Duroc</strain>
    </source>
</reference>
<reference evidence="6" key="3">
    <citation type="submission" date="2025-08" db="UniProtKB">
        <authorList>
            <consortium name="Ensembl"/>
        </authorList>
    </citation>
    <scope>IDENTIFICATION</scope>
</reference>
<evidence type="ECO:0000256" key="5">
    <source>
        <dbReference type="SAM" id="MobiDB-lite"/>
    </source>
</evidence>
<dbReference type="GeneTree" id="ENSGT00940000158771"/>
<reference evidence="7" key="1">
    <citation type="submission" date="2009-11" db="EMBL/GenBank/DDBJ databases">
        <authorList>
            <consortium name="Porcine genome sequencing project"/>
        </authorList>
    </citation>
    <scope>NUCLEOTIDE SEQUENCE [LARGE SCALE GENOMIC DNA]</scope>
    <source>
        <strain evidence="7">Duroc</strain>
    </source>
</reference>
<dbReference type="PANTHER" id="PTHR16517">
    <property type="entry name" value="TUBBY-RELATED"/>
    <property type="match status" value="1"/>
</dbReference>
<feature type="compositionally biased region" description="Basic residues" evidence="5">
    <location>
        <begin position="213"/>
        <end position="222"/>
    </location>
</feature>
<feature type="region of interest" description="Disordered" evidence="5">
    <location>
        <begin position="1"/>
        <end position="237"/>
    </location>
</feature>
<dbReference type="Pfam" id="PF01167">
    <property type="entry name" value="Tub"/>
    <property type="match status" value="1"/>
</dbReference>
<dbReference type="InterPro" id="IPR000007">
    <property type="entry name" value="Tubby_C"/>
</dbReference>
<dbReference type="FunFam" id="3.20.90.10:FF:000001">
    <property type="entry name" value="Tubby-like protein"/>
    <property type="match status" value="1"/>
</dbReference>
<dbReference type="Ensembl" id="ENSSSCT00000084380.2">
    <property type="protein sequence ID" value="ENSSSCP00000066772.1"/>
    <property type="gene ID" value="ENSSSCG00000035972.3"/>
</dbReference>
<dbReference type="ExpressionAtlas" id="A0A4X1SZA9">
    <property type="expression patterns" value="baseline"/>
</dbReference>
<organism evidence="6 7">
    <name type="scientific">Sus scrofa</name>
    <name type="common">Pig</name>
    <dbReference type="NCBI Taxonomy" id="9823"/>
    <lineage>
        <taxon>Eukaryota</taxon>
        <taxon>Metazoa</taxon>
        <taxon>Chordata</taxon>
        <taxon>Craniata</taxon>
        <taxon>Vertebrata</taxon>
        <taxon>Euteleostomi</taxon>
        <taxon>Mammalia</taxon>
        <taxon>Eutheria</taxon>
        <taxon>Laurasiatheria</taxon>
        <taxon>Artiodactyla</taxon>
        <taxon>Suina</taxon>
        <taxon>Suidae</taxon>
        <taxon>Sus</taxon>
    </lineage>
</organism>
<accession>A0A5G2QRR8</accession>
<keyword evidence="7" id="KW-1185">Reference proteome</keyword>
<dbReference type="InterPro" id="IPR018066">
    <property type="entry name" value="Tubby_C_CS"/>
</dbReference>
<dbReference type="PROSITE" id="PS01201">
    <property type="entry name" value="TUB_2"/>
    <property type="match status" value="1"/>
</dbReference>
<feature type="compositionally biased region" description="Acidic residues" evidence="5">
    <location>
        <begin position="191"/>
        <end position="201"/>
    </location>
</feature>
<keyword evidence="3" id="KW-0963">Cytoplasm</keyword>
<dbReference type="SUPFAM" id="SSF54518">
    <property type="entry name" value="Tubby C-terminal domain-like"/>
    <property type="match status" value="1"/>
</dbReference>
<feature type="compositionally biased region" description="Basic residues" evidence="5">
    <location>
        <begin position="31"/>
        <end position="41"/>
    </location>
</feature>